<dbReference type="NCBIfam" id="TIGR00856">
    <property type="entry name" value="pyrC_dimer"/>
    <property type="match status" value="1"/>
</dbReference>
<feature type="binding site" evidence="9">
    <location>
        <position position="136"/>
    </location>
    <ligand>
        <name>substrate</name>
    </ligand>
</feature>
<keyword evidence="6 9" id="KW-0378">Hydrolase</keyword>
<dbReference type="EC" id="3.5.2.3" evidence="4 9"/>
<dbReference type="InterPro" id="IPR004721">
    <property type="entry name" value="DHOdimr"/>
</dbReference>
<gene>
    <name evidence="9 12" type="primary">pyrC</name>
    <name evidence="12" type="ORF">V6X30_06025</name>
</gene>
<evidence type="ECO:0000256" key="10">
    <source>
        <dbReference type="RuleBase" id="RU003440"/>
    </source>
</evidence>
<dbReference type="CDD" id="cd01294">
    <property type="entry name" value="DHOase"/>
    <property type="match status" value="1"/>
</dbReference>
<dbReference type="PANTHER" id="PTHR43137">
    <property type="entry name" value="DIHYDROOROTASE"/>
    <property type="match status" value="1"/>
</dbReference>
<evidence type="ECO:0000256" key="5">
    <source>
        <dbReference type="ARBA" id="ARBA00022723"/>
    </source>
</evidence>
<feature type="binding site" evidence="9">
    <location>
        <position position="247"/>
    </location>
    <ligand>
        <name>Zn(2+)</name>
        <dbReference type="ChEBI" id="CHEBI:29105"/>
        <label>1</label>
    </ligand>
</feature>
<comment type="similarity">
    <text evidence="3 9 10">Belongs to the metallo-dependent hydrolases superfamily. DHOase family. Class II DHOase subfamily.</text>
</comment>
<dbReference type="HAMAP" id="MF_00219">
    <property type="entry name" value="PyrC_classII"/>
    <property type="match status" value="1"/>
</dbReference>
<evidence type="ECO:0000256" key="8">
    <source>
        <dbReference type="ARBA" id="ARBA00022975"/>
    </source>
</evidence>
<evidence type="ECO:0000259" key="11">
    <source>
        <dbReference type="Pfam" id="PF01979"/>
    </source>
</evidence>
<keyword evidence="5 9" id="KW-0479">Metal-binding</keyword>
<evidence type="ECO:0000313" key="12">
    <source>
        <dbReference type="EMBL" id="MEX0430950.1"/>
    </source>
</evidence>
<dbReference type="GO" id="GO:0004151">
    <property type="term" value="F:dihydroorotase activity"/>
    <property type="evidence" value="ECO:0007669"/>
    <property type="project" value="UniProtKB-EC"/>
</dbReference>
<comment type="pathway">
    <text evidence="2 9 10">Pyrimidine metabolism; UMP biosynthesis via de novo pathway; (S)-dihydroorotate from bicarbonate: step 3/3.</text>
</comment>
<feature type="binding site" evidence="9">
    <location>
        <position position="15"/>
    </location>
    <ligand>
        <name>Zn(2+)</name>
        <dbReference type="ChEBI" id="CHEBI:29105"/>
        <label>1</label>
    </ligand>
</feature>
<feature type="binding site" evidence="9">
    <location>
        <position position="174"/>
    </location>
    <ligand>
        <name>Zn(2+)</name>
        <dbReference type="ChEBI" id="CHEBI:29105"/>
        <label>2</label>
    </ligand>
</feature>
<dbReference type="InterPro" id="IPR006680">
    <property type="entry name" value="Amidohydro-rel"/>
</dbReference>
<keyword evidence="13" id="KW-1185">Reference proteome</keyword>
<evidence type="ECO:0000256" key="4">
    <source>
        <dbReference type="ARBA" id="ARBA00012860"/>
    </source>
</evidence>
<keyword evidence="7 9" id="KW-0862">Zinc</keyword>
<evidence type="ECO:0000313" key="13">
    <source>
        <dbReference type="Proteomes" id="UP001556637"/>
    </source>
</evidence>
<dbReference type="Pfam" id="PF01979">
    <property type="entry name" value="Amidohydro_1"/>
    <property type="match status" value="1"/>
</dbReference>
<dbReference type="InterPro" id="IPR002195">
    <property type="entry name" value="Dihydroorotase_CS"/>
</dbReference>
<feature type="modified residue" description="N6-carboxylysine" evidence="9">
    <location>
        <position position="99"/>
    </location>
</feature>
<proteinExistence type="inferred from homology"/>
<sequence length="351" mass="38538">METLTLTRPDDWHLHLRDGVVLEDVVHWSAARFGRAIIMPNLVPPVTTTEMAAAYRDRILAARPERSSFEPLMTLYLTDNTPAAEIERAAASGFIHAIKLYPAGATTNSDSGVTDIQHCDDALAAIAEHNLTLCIHGEVTRPETDIFDREAIFLEERLAPLLERHTSLRVVLEHLTTAAAVDFVRQGPERLGATITPQHLLMNRNDLLAGGVRPHHYCLPILKRERDREALVDIATSGHPRFFLGTDSAPHARHAKENACGCAGIFSAPLAIELYAEAFAQADALERLEGFASHFGADFYGLPRNPDRITLQRQPRAVPETLPYGDAHIVPLRAGGTIGWSLAETTAPEAP</sequence>
<feature type="binding site" description="via carbamate group" evidence="9">
    <location>
        <position position="99"/>
    </location>
    <ligand>
        <name>Zn(2+)</name>
        <dbReference type="ChEBI" id="CHEBI:29105"/>
        <label>1</label>
    </ligand>
</feature>
<reference evidence="12 13" key="1">
    <citation type="submission" date="2024-02" db="EMBL/GenBank/DDBJ databases">
        <title>New especies of Spiribacter isolated from saline water.</title>
        <authorList>
            <person name="Leon M.J."/>
            <person name="De La Haba R."/>
            <person name="Sanchez-Porro C."/>
            <person name="Ventosa A."/>
        </authorList>
    </citation>
    <scope>NUCLEOTIDE SEQUENCE [LARGE SCALE GENOMIC DNA]</scope>
    <source>
        <strain evidence="13">ag22IC4-189</strain>
    </source>
</reference>
<feature type="binding site" evidence="9">
    <location>
        <position position="13"/>
    </location>
    <ligand>
        <name>Zn(2+)</name>
        <dbReference type="ChEBI" id="CHEBI:29105"/>
        <label>1</label>
    </ligand>
</feature>
<dbReference type="PROSITE" id="PS00482">
    <property type="entry name" value="DIHYDROOROTASE_1"/>
    <property type="match status" value="1"/>
</dbReference>
<feature type="binding site" evidence="9">
    <location>
        <position position="41"/>
    </location>
    <ligand>
        <name>substrate</name>
    </ligand>
</feature>
<organism evidence="12 13">
    <name type="scientific">Spiribacter insolitus</name>
    <dbReference type="NCBI Taxonomy" id="3122417"/>
    <lineage>
        <taxon>Bacteria</taxon>
        <taxon>Pseudomonadati</taxon>
        <taxon>Pseudomonadota</taxon>
        <taxon>Gammaproteobacteria</taxon>
        <taxon>Chromatiales</taxon>
        <taxon>Ectothiorhodospiraceae</taxon>
        <taxon>Spiribacter</taxon>
    </lineage>
</organism>
<dbReference type="RefSeq" id="WP_367983722.1">
    <property type="nucleotide sequence ID" value="NZ_JBAKFF010000001.1"/>
</dbReference>
<feature type="binding site" description="via carbamate group" evidence="9">
    <location>
        <position position="99"/>
    </location>
    <ligand>
        <name>Zn(2+)</name>
        <dbReference type="ChEBI" id="CHEBI:29105"/>
        <label>2</label>
    </ligand>
</feature>
<comment type="cofactor">
    <cofactor evidence="9 10">
        <name>Zn(2+)</name>
        <dbReference type="ChEBI" id="CHEBI:29105"/>
    </cofactor>
    <text evidence="9 10">Binds 2 Zn(2+) ions per subunit.</text>
</comment>
<protein>
    <recommendedName>
        <fullName evidence="4 9">Dihydroorotase</fullName>
        <shortName evidence="9">DHOase</shortName>
        <ecNumber evidence="4 9">3.5.2.3</ecNumber>
    </recommendedName>
</protein>
<comment type="function">
    <text evidence="1 9">Catalyzes the reversible cyclization of carbamoyl aspartate to dihydroorotate.</text>
</comment>
<evidence type="ECO:0000256" key="6">
    <source>
        <dbReference type="ARBA" id="ARBA00022801"/>
    </source>
</evidence>
<comment type="catalytic activity">
    <reaction evidence="9 10">
        <text>(S)-dihydroorotate + H2O = N-carbamoyl-L-aspartate + H(+)</text>
        <dbReference type="Rhea" id="RHEA:24296"/>
        <dbReference type="ChEBI" id="CHEBI:15377"/>
        <dbReference type="ChEBI" id="CHEBI:15378"/>
        <dbReference type="ChEBI" id="CHEBI:30864"/>
        <dbReference type="ChEBI" id="CHEBI:32814"/>
        <dbReference type="EC" id="3.5.2.3"/>
    </reaction>
</comment>
<dbReference type="SUPFAM" id="SSF51556">
    <property type="entry name" value="Metallo-dependent hydrolases"/>
    <property type="match status" value="1"/>
</dbReference>
<feature type="active site" evidence="9">
    <location>
        <position position="247"/>
    </location>
</feature>
<feature type="binding site" evidence="9">
    <location>
        <position position="263"/>
    </location>
    <ligand>
        <name>substrate</name>
    </ligand>
</feature>
<keyword evidence="8 9" id="KW-0665">Pyrimidine biosynthesis</keyword>
<dbReference type="Proteomes" id="UP001556637">
    <property type="component" value="Unassembled WGS sequence"/>
</dbReference>
<accession>A0ABV3T833</accession>
<evidence type="ECO:0000256" key="7">
    <source>
        <dbReference type="ARBA" id="ARBA00022833"/>
    </source>
</evidence>
<dbReference type="PANTHER" id="PTHR43137:SF1">
    <property type="entry name" value="DIHYDROOROTASE"/>
    <property type="match status" value="1"/>
</dbReference>
<evidence type="ECO:0000256" key="2">
    <source>
        <dbReference type="ARBA" id="ARBA00004880"/>
    </source>
</evidence>
<name>A0ABV3T833_9GAMM</name>
<dbReference type="EMBL" id="JBAKFF010000001">
    <property type="protein sequence ID" value="MEX0430950.1"/>
    <property type="molecule type" value="Genomic_DNA"/>
</dbReference>
<feature type="binding site" evidence="9">
    <location>
        <begin position="15"/>
        <end position="17"/>
    </location>
    <ligand>
        <name>substrate</name>
    </ligand>
</feature>
<dbReference type="InterPro" id="IPR032466">
    <property type="entry name" value="Metal_Hydrolase"/>
</dbReference>
<evidence type="ECO:0000256" key="3">
    <source>
        <dbReference type="ARBA" id="ARBA00005631"/>
    </source>
</evidence>
<feature type="binding site" evidence="9">
    <location>
        <position position="136"/>
    </location>
    <ligand>
        <name>Zn(2+)</name>
        <dbReference type="ChEBI" id="CHEBI:29105"/>
        <label>2</label>
    </ligand>
</feature>
<evidence type="ECO:0000256" key="9">
    <source>
        <dbReference type="HAMAP-Rule" id="MF_00219"/>
    </source>
</evidence>
<comment type="subunit">
    <text evidence="9">Homodimer.</text>
</comment>
<dbReference type="Gene3D" id="3.20.20.140">
    <property type="entry name" value="Metal-dependent hydrolases"/>
    <property type="match status" value="1"/>
</dbReference>
<dbReference type="PROSITE" id="PS00483">
    <property type="entry name" value="DIHYDROOROTASE_2"/>
    <property type="match status" value="1"/>
</dbReference>
<dbReference type="PIRSF" id="PIRSF001237">
    <property type="entry name" value="DHOdimr"/>
    <property type="match status" value="1"/>
</dbReference>
<feature type="binding site" evidence="9">
    <location>
        <position position="251"/>
    </location>
    <ligand>
        <name>substrate</name>
    </ligand>
</feature>
<feature type="binding site" evidence="9">
    <location>
        <position position="219"/>
    </location>
    <ligand>
        <name>substrate</name>
    </ligand>
</feature>
<feature type="domain" description="Amidohydrolase-related" evidence="11">
    <location>
        <begin position="11"/>
        <end position="305"/>
    </location>
</feature>
<comment type="caution">
    <text evidence="12">The sequence shown here is derived from an EMBL/GenBank/DDBJ whole genome shotgun (WGS) entry which is preliminary data.</text>
</comment>
<evidence type="ECO:0000256" key="1">
    <source>
        <dbReference type="ARBA" id="ARBA00002368"/>
    </source>
</evidence>